<accession>A0A9K3LVN4</accession>
<evidence type="ECO:0000313" key="4">
    <source>
        <dbReference type="Proteomes" id="UP000693970"/>
    </source>
</evidence>
<keyword evidence="2" id="KW-1133">Transmembrane helix</keyword>
<comment type="caution">
    <text evidence="3">The sequence shown here is derived from an EMBL/GenBank/DDBJ whole genome shotgun (WGS) entry which is preliminary data.</text>
</comment>
<feature type="compositionally biased region" description="Basic and acidic residues" evidence="1">
    <location>
        <begin position="716"/>
        <end position="725"/>
    </location>
</feature>
<organism evidence="3 4">
    <name type="scientific">Nitzschia inconspicua</name>
    <dbReference type="NCBI Taxonomy" id="303405"/>
    <lineage>
        <taxon>Eukaryota</taxon>
        <taxon>Sar</taxon>
        <taxon>Stramenopiles</taxon>
        <taxon>Ochrophyta</taxon>
        <taxon>Bacillariophyta</taxon>
        <taxon>Bacillariophyceae</taxon>
        <taxon>Bacillariophycidae</taxon>
        <taxon>Bacillariales</taxon>
        <taxon>Bacillariaceae</taxon>
        <taxon>Nitzschia</taxon>
    </lineage>
</organism>
<reference evidence="3" key="2">
    <citation type="submission" date="2021-04" db="EMBL/GenBank/DDBJ databases">
        <authorList>
            <person name="Podell S."/>
        </authorList>
    </citation>
    <scope>NUCLEOTIDE SEQUENCE</scope>
    <source>
        <strain evidence="3">Hildebrandi</strain>
    </source>
</reference>
<dbReference type="AlphaFoldDB" id="A0A9K3LVN4"/>
<feature type="compositionally biased region" description="Basic and acidic residues" evidence="1">
    <location>
        <begin position="17"/>
        <end position="32"/>
    </location>
</feature>
<evidence type="ECO:0000313" key="3">
    <source>
        <dbReference type="EMBL" id="KAG7367546.1"/>
    </source>
</evidence>
<feature type="region of interest" description="Disordered" evidence="1">
    <location>
        <begin position="1"/>
        <end position="38"/>
    </location>
</feature>
<dbReference type="Proteomes" id="UP000693970">
    <property type="component" value="Unassembled WGS sequence"/>
</dbReference>
<protein>
    <submittedName>
        <fullName evidence="3">Uncharacterized protein</fullName>
    </submittedName>
</protein>
<feature type="transmembrane region" description="Helical" evidence="2">
    <location>
        <begin position="637"/>
        <end position="662"/>
    </location>
</feature>
<feature type="compositionally biased region" description="Polar residues" evidence="1">
    <location>
        <begin position="58"/>
        <end position="82"/>
    </location>
</feature>
<feature type="compositionally biased region" description="Polar residues" evidence="1">
    <location>
        <begin position="109"/>
        <end position="118"/>
    </location>
</feature>
<keyword evidence="4" id="KW-1185">Reference proteome</keyword>
<name>A0A9K3LVN4_9STRA</name>
<feature type="region of interest" description="Disordered" evidence="1">
    <location>
        <begin position="707"/>
        <end position="727"/>
    </location>
</feature>
<evidence type="ECO:0000256" key="1">
    <source>
        <dbReference type="SAM" id="MobiDB-lite"/>
    </source>
</evidence>
<proteinExistence type="predicted"/>
<dbReference type="EMBL" id="JAGRRH010000007">
    <property type="protein sequence ID" value="KAG7367546.1"/>
    <property type="molecule type" value="Genomic_DNA"/>
</dbReference>
<feature type="region of interest" description="Disordered" evidence="1">
    <location>
        <begin position="95"/>
        <end position="122"/>
    </location>
</feature>
<dbReference type="OrthoDB" id="49428at2759"/>
<keyword evidence="2" id="KW-0472">Membrane</keyword>
<evidence type="ECO:0000256" key="2">
    <source>
        <dbReference type="SAM" id="Phobius"/>
    </source>
</evidence>
<reference evidence="3" key="1">
    <citation type="journal article" date="2021" name="Sci. Rep.">
        <title>Diploid genomic architecture of Nitzschia inconspicua, an elite biomass production diatom.</title>
        <authorList>
            <person name="Oliver A."/>
            <person name="Podell S."/>
            <person name="Pinowska A."/>
            <person name="Traller J.C."/>
            <person name="Smith S.R."/>
            <person name="McClure R."/>
            <person name="Beliaev A."/>
            <person name="Bohutskyi P."/>
            <person name="Hill E.A."/>
            <person name="Rabines A."/>
            <person name="Zheng H."/>
            <person name="Allen L.Z."/>
            <person name="Kuo A."/>
            <person name="Grigoriev I.V."/>
            <person name="Allen A.E."/>
            <person name="Hazlebeck D."/>
            <person name="Allen E.E."/>
        </authorList>
    </citation>
    <scope>NUCLEOTIDE SEQUENCE</scope>
    <source>
        <strain evidence="3">Hildebrandi</strain>
    </source>
</reference>
<feature type="region of interest" description="Disordered" evidence="1">
    <location>
        <begin position="50"/>
        <end position="82"/>
    </location>
</feature>
<gene>
    <name evidence="3" type="ORF">IV203_030217</name>
</gene>
<keyword evidence="2" id="KW-0812">Transmembrane</keyword>
<sequence length="742" mass="83257">MSSDGDVSKISPMQYDNRQEKKTSIGHERERETDDDFQSHGYVAVHHRVATTTTSSSINNPSKDQNSQRTKVYSSSWASNMSPNLKRQIRMTENGDRPIATPGKFPRSATPNMSNLSSEKAGPEALFETRSNNNNRTTLNSQYSDDASLAHLDMEDFSTKNSFKGWLAGGLLDILNSAAGFTIATTGTILSPPLAMTKNVVLPAVLAIVVDTLDNIIPLRVQDWFRILSSSIYHLYSVLKSTEKGQQFRHQFTLVFQNLFEMWSSPESRQLAVDGVVAGIKLADALHTPEMQVFLEQVSLVGCRLVDAIGSGKTKQFIRNSGDLAWQGIELAVDPTTILAMAEVTAHFCHALEELDDSFHPTPRAIRNTQNRATYLRTHRMTDYRSDRIENIILSSLGIQEESLPESVDDRDAVDCDGVSMGSVPSNVAFLQETVSQVDSDNRLNETNCVNSTWAKSKDKVDTDLLREKILEKRRTPSRKAFIAADQNRWESSLSTVAAAKLQAGSDVMENASISHSKEKIDEADIGKMLRSGDNFSANELIDTFEGINAISQEETTAMQFYRIVDDLLEQKRRAKIHEKAKIIGNGFDADSGHTGVQQHNATVRRFGRKTKRIEHRSKDVREQYSNLRRVWKYPPILLYFCGCIFSFILLTWFGFGLFGFYKFYQGMQHQTTSPNDWSGSRSSHLESSPNEIVIRIVKEVIRANDDDVQTQRGGNDPKHHRSEDAFSENELSEMLQCLGAQ</sequence>